<dbReference type="InterPro" id="IPR009199">
    <property type="entry name" value="PhoPQ-act_pathogen-rel_PqaA"/>
</dbReference>
<dbReference type="AlphaFoldDB" id="A0A9J7LQ97"/>
<protein>
    <submittedName>
        <fullName evidence="3">Autocrine proliferation repressor protein A-like</fullName>
    </submittedName>
</protein>
<dbReference type="KEGG" id="bfo:118423070"/>
<keyword evidence="2" id="KW-1185">Reference proteome</keyword>
<feature type="signal peptide" evidence="1">
    <location>
        <begin position="1"/>
        <end position="26"/>
    </location>
</feature>
<accession>A0A9J7LQ97</accession>
<dbReference type="RefSeq" id="XP_035686953.1">
    <property type="nucleotide sequence ID" value="XM_035831060.1"/>
</dbReference>
<evidence type="ECO:0000313" key="2">
    <source>
        <dbReference type="Proteomes" id="UP000001554"/>
    </source>
</evidence>
<reference evidence="2" key="1">
    <citation type="journal article" date="2020" name="Nat. Ecol. Evol.">
        <title>Deeply conserved synteny resolves early events in vertebrate evolution.</title>
        <authorList>
            <person name="Simakov O."/>
            <person name="Marletaz F."/>
            <person name="Yue J.X."/>
            <person name="O'Connell B."/>
            <person name="Jenkins J."/>
            <person name="Brandt A."/>
            <person name="Calef R."/>
            <person name="Tung C.H."/>
            <person name="Huang T.K."/>
            <person name="Schmutz J."/>
            <person name="Satoh N."/>
            <person name="Yu J.K."/>
            <person name="Putnam N.H."/>
            <person name="Green R.E."/>
            <person name="Rokhsar D.S."/>
        </authorList>
    </citation>
    <scope>NUCLEOTIDE SEQUENCE [LARGE SCALE GENOMIC DNA]</scope>
    <source>
        <strain evidence="2">S238N-H82</strain>
    </source>
</reference>
<dbReference type="Proteomes" id="UP000001554">
    <property type="component" value="Chromosome 1"/>
</dbReference>
<dbReference type="Pfam" id="PF10142">
    <property type="entry name" value="PhoPQ_related"/>
    <property type="match status" value="1"/>
</dbReference>
<feature type="chain" id="PRO_5039892644" evidence="1">
    <location>
        <begin position="27"/>
        <end position="141"/>
    </location>
</feature>
<sequence>MSAESVCSVLSLLLFVVVSVPPGVLTTPLDDYVNKPDPHYSYHEVLEWRLKGPGYTMYLLNMTSQQWLTEEEVSRPIWWHFLTVTIPDNITHPDAAFMFIEGGRNDRKHGRYNQQRNVPSFYYLHEEGMFLVSSVCFVWTA</sequence>
<dbReference type="PANTHER" id="PTHR31497:SF0">
    <property type="entry name" value="AUTOCRINE PROLIFERATION REPRESSOR PROTEIN A"/>
    <property type="match status" value="1"/>
</dbReference>
<evidence type="ECO:0000256" key="1">
    <source>
        <dbReference type="SAM" id="SignalP"/>
    </source>
</evidence>
<keyword evidence="1" id="KW-0732">Signal</keyword>
<proteinExistence type="predicted"/>
<dbReference type="OrthoDB" id="2020799at2759"/>
<reference evidence="3" key="2">
    <citation type="submission" date="2025-08" db="UniProtKB">
        <authorList>
            <consortium name="RefSeq"/>
        </authorList>
    </citation>
    <scope>IDENTIFICATION</scope>
    <source>
        <strain evidence="3">S238N-H82</strain>
        <tissue evidence="3">Testes</tissue>
    </source>
</reference>
<organism evidence="2 3">
    <name type="scientific">Branchiostoma floridae</name>
    <name type="common">Florida lancelet</name>
    <name type="synonym">Amphioxus</name>
    <dbReference type="NCBI Taxonomy" id="7739"/>
    <lineage>
        <taxon>Eukaryota</taxon>
        <taxon>Metazoa</taxon>
        <taxon>Chordata</taxon>
        <taxon>Cephalochordata</taxon>
        <taxon>Leptocardii</taxon>
        <taxon>Amphioxiformes</taxon>
        <taxon>Branchiostomatidae</taxon>
        <taxon>Branchiostoma</taxon>
    </lineage>
</organism>
<dbReference type="PANTHER" id="PTHR31497">
    <property type="entry name" value="AUTOCRINE PROLIFERATION REPRESSOR PROTEIN A"/>
    <property type="match status" value="1"/>
</dbReference>
<gene>
    <name evidence="3" type="primary">LOC118423070</name>
</gene>
<name>A0A9J7LQ97_BRAFL</name>
<evidence type="ECO:0000313" key="3">
    <source>
        <dbReference type="RefSeq" id="XP_035686953.1"/>
    </source>
</evidence>
<dbReference type="GeneID" id="118423070"/>